<evidence type="ECO:0000256" key="5">
    <source>
        <dbReference type="ARBA" id="ARBA00023849"/>
    </source>
</evidence>
<reference evidence="9" key="1">
    <citation type="journal article" date="2016" name="Nat. Commun.">
        <title>The Gonium pectorale genome demonstrates co-option of cell cycle regulation during the evolution of multicellularity.</title>
        <authorList>
            <person name="Hanschen E.R."/>
            <person name="Marriage T.N."/>
            <person name="Ferris P.J."/>
            <person name="Hamaji T."/>
            <person name="Toyoda A."/>
            <person name="Fujiyama A."/>
            <person name="Neme R."/>
            <person name="Noguchi H."/>
            <person name="Minakuchi Y."/>
            <person name="Suzuki M."/>
            <person name="Kawai-Toyooka H."/>
            <person name="Smith D.R."/>
            <person name="Sparks H."/>
            <person name="Anderson J."/>
            <person name="Bakaric R."/>
            <person name="Luria V."/>
            <person name="Karger A."/>
            <person name="Kirschner M.W."/>
            <person name="Durand P.M."/>
            <person name="Michod R.E."/>
            <person name="Nozaki H."/>
            <person name="Olson B.J."/>
        </authorList>
    </citation>
    <scope>NUCLEOTIDE SEQUENCE [LARGE SCALE GENOMIC DNA]</scope>
    <source>
        <strain evidence="9">NIES-2863</strain>
    </source>
</reference>
<dbReference type="Pfam" id="PF13911">
    <property type="entry name" value="AhpC-TSA_2"/>
    <property type="match status" value="1"/>
</dbReference>
<evidence type="ECO:0000313" key="9">
    <source>
        <dbReference type="Proteomes" id="UP000075714"/>
    </source>
</evidence>
<evidence type="ECO:0000256" key="6">
    <source>
        <dbReference type="ARBA" id="ARBA00032058"/>
    </source>
</evidence>
<name>A0A150GQW5_GONPE</name>
<dbReference type="AlphaFoldDB" id="A0A150GQW5"/>
<organism evidence="8 9">
    <name type="scientific">Gonium pectorale</name>
    <name type="common">Green alga</name>
    <dbReference type="NCBI Taxonomy" id="33097"/>
    <lineage>
        <taxon>Eukaryota</taxon>
        <taxon>Viridiplantae</taxon>
        <taxon>Chlorophyta</taxon>
        <taxon>core chlorophytes</taxon>
        <taxon>Chlorophyceae</taxon>
        <taxon>CS clade</taxon>
        <taxon>Chlamydomonadales</taxon>
        <taxon>Volvocaceae</taxon>
        <taxon>Gonium</taxon>
    </lineage>
</organism>
<comment type="caution">
    <text evidence="8">The sequence shown here is derived from an EMBL/GenBank/DDBJ whole genome shotgun (WGS) entry which is preliminary data.</text>
</comment>
<dbReference type="Gene3D" id="3.40.30.10">
    <property type="entry name" value="Glutaredoxin"/>
    <property type="match status" value="1"/>
</dbReference>
<comment type="similarity">
    <text evidence="4">Belongs to the peroxiredoxin-like PRXL2 family. PRXL2A subfamily.</text>
</comment>
<protein>
    <recommendedName>
        <fullName evidence="5">Peroxiredoxin-like 2A</fullName>
    </recommendedName>
    <alternativeName>
        <fullName evidence="7">Peroxiredoxin-like 2 activated in M-CSF stimulated monocytes</fullName>
    </alternativeName>
    <alternativeName>
        <fullName evidence="6">Redox-regulatory protein FAM213A</fullName>
    </alternativeName>
</protein>
<dbReference type="EMBL" id="LSYV01000011">
    <property type="protein sequence ID" value="KXZ52229.1"/>
    <property type="molecule type" value="Genomic_DNA"/>
</dbReference>
<dbReference type="Proteomes" id="UP000075714">
    <property type="component" value="Unassembled WGS sequence"/>
</dbReference>
<dbReference type="GO" id="GO:0005737">
    <property type="term" value="C:cytoplasm"/>
    <property type="evidence" value="ECO:0007669"/>
    <property type="project" value="UniProtKB-SubCell"/>
</dbReference>
<dbReference type="OrthoDB" id="40334at2759"/>
<dbReference type="InterPro" id="IPR032801">
    <property type="entry name" value="PXL2A/B/C"/>
</dbReference>
<evidence type="ECO:0000256" key="3">
    <source>
        <dbReference type="ARBA" id="ARBA00023284"/>
    </source>
</evidence>
<keyword evidence="2" id="KW-0963">Cytoplasm</keyword>
<dbReference type="STRING" id="33097.A0A150GQW5"/>
<keyword evidence="3" id="KW-0676">Redox-active center</keyword>
<dbReference type="SUPFAM" id="SSF52833">
    <property type="entry name" value="Thioredoxin-like"/>
    <property type="match status" value="1"/>
</dbReference>
<sequence>MVHIGSRALPSLSLLSNAVLKSREGAEVLASNLWQSKPLAVLILRRPGCVLCRDEAQRLWALKPEFDKLGVELICVVHEWIQREIDAFSPSYWPGPLYHDASKAFYGALNGGTPLRGSPLGLLMPWSAVWARIRAAQKNVKEHNLAGEGLIMGGAMVLQRAQAGSGSGNGGDGGSGGAGGRVAWMHVESELGLVAEPQEVLEAARRVAAEGAR</sequence>
<dbReference type="PANTHER" id="PTHR28630">
    <property type="match status" value="1"/>
</dbReference>
<keyword evidence="9" id="KW-1185">Reference proteome</keyword>
<dbReference type="PANTHER" id="PTHR28630:SF31">
    <property type="entry name" value="PEROXIREDOXIN-LIKE 2A"/>
    <property type="match status" value="1"/>
</dbReference>
<evidence type="ECO:0000256" key="2">
    <source>
        <dbReference type="ARBA" id="ARBA00022490"/>
    </source>
</evidence>
<evidence type="ECO:0000256" key="4">
    <source>
        <dbReference type="ARBA" id="ARBA00023787"/>
    </source>
</evidence>
<dbReference type="InterPro" id="IPR036249">
    <property type="entry name" value="Thioredoxin-like_sf"/>
</dbReference>
<evidence type="ECO:0000256" key="1">
    <source>
        <dbReference type="ARBA" id="ARBA00004496"/>
    </source>
</evidence>
<evidence type="ECO:0000256" key="7">
    <source>
        <dbReference type="ARBA" id="ARBA00032129"/>
    </source>
</evidence>
<accession>A0A150GQW5</accession>
<comment type="subcellular location">
    <subcellularLocation>
        <location evidence="1">Cytoplasm</location>
    </subcellularLocation>
</comment>
<proteinExistence type="inferred from homology"/>
<evidence type="ECO:0000313" key="8">
    <source>
        <dbReference type="EMBL" id="KXZ52229.1"/>
    </source>
</evidence>
<gene>
    <name evidence="8" type="ORF">GPECTOR_10g860</name>
</gene>